<accession>A7MKA3</accession>
<evidence type="ECO:0000313" key="2">
    <source>
        <dbReference type="Proteomes" id="UP000000260"/>
    </source>
</evidence>
<dbReference type="Proteomes" id="UP000000260">
    <property type="component" value="Chromosome"/>
</dbReference>
<organism evidence="1 2">
    <name type="scientific">Cronobacter sakazakii (strain ATCC BAA-894)</name>
    <name type="common">Enterobacter sakazakii</name>
    <dbReference type="NCBI Taxonomy" id="290339"/>
    <lineage>
        <taxon>Bacteria</taxon>
        <taxon>Pseudomonadati</taxon>
        <taxon>Pseudomonadota</taxon>
        <taxon>Gammaproteobacteria</taxon>
        <taxon>Enterobacterales</taxon>
        <taxon>Enterobacteriaceae</taxon>
        <taxon>Cronobacter</taxon>
    </lineage>
</organism>
<gene>
    <name evidence="1" type="ordered locus">ESA_01848</name>
</gene>
<proteinExistence type="predicted"/>
<name>A7MKA3_CROS8</name>
<reference evidence="1 2" key="1">
    <citation type="journal article" date="2010" name="PLoS ONE">
        <title>Genome sequence of Cronobacter sakazakii BAA-894 and comparative genomic hybridization analysis with other Cronobacter species.</title>
        <authorList>
            <person name="Kucerova E."/>
            <person name="Clifton S.W."/>
            <person name="Xia X.Q."/>
            <person name="Long F."/>
            <person name="Porwollik S."/>
            <person name="Fulton L."/>
            <person name="Fronick C."/>
            <person name="Minx P."/>
            <person name="Kyung K."/>
            <person name="Warren W."/>
            <person name="Fulton R."/>
            <person name="Feng D."/>
            <person name="Wollam A."/>
            <person name="Shah N."/>
            <person name="Bhonagiri V."/>
            <person name="Nash W.E."/>
            <person name="Hallsworth-Pepin K."/>
            <person name="Wilson R.K."/>
            <person name="McClelland M."/>
            <person name="Forsythe S.J."/>
        </authorList>
    </citation>
    <scope>NUCLEOTIDE SEQUENCE [LARGE SCALE GENOMIC DNA]</scope>
    <source>
        <strain evidence="1 2">ATCC BAA-894</strain>
    </source>
</reference>
<keyword evidence="2" id="KW-1185">Reference proteome</keyword>
<protein>
    <submittedName>
        <fullName evidence="1">Uncharacterized protein</fullName>
    </submittedName>
</protein>
<sequence length="46" mass="5049">MTLQKNINLSPTHSGADIHVQKQLNVKAGLYIGPEIIFSAQGNNMR</sequence>
<evidence type="ECO:0000313" key="1">
    <source>
        <dbReference type="EMBL" id="ABU77102.1"/>
    </source>
</evidence>
<dbReference type="KEGG" id="esa:ESA_01848"/>
<dbReference type="EMBL" id="CP000783">
    <property type="protein sequence ID" value="ABU77102.1"/>
    <property type="molecule type" value="Genomic_DNA"/>
</dbReference>
<dbReference type="AlphaFoldDB" id="A7MKA3"/>
<dbReference type="HOGENOM" id="CLU_3182674_0_0_6"/>